<dbReference type="GO" id="GO:0000309">
    <property type="term" value="F:nicotinamide-nucleotide adenylyltransferase activity"/>
    <property type="evidence" value="ECO:0007669"/>
    <property type="project" value="TreeGrafter"/>
</dbReference>
<dbReference type="Proteomes" id="UP000267027">
    <property type="component" value="Unassembled WGS sequence"/>
</dbReference>
<accession>A0A0R3PZ40</accession>
<name>A0A0R3PZ40_ANGCS</name>
<organism evidence="4">
    <name type="scientific">Angiostrongylus costaricensis</name>
    <name type="common">Nematode worm</name>
    <dbReference type="NCBI Taxonomy" id="334426"/>
    <lineage>
        <taxon>Eukaryota</taxon>
        <taxon>Metazoa</taxon>
        <taxon>Ecdysozoa</taxon>
        <taxon>Nematoda</taxon>
        <taxon>Chromadorea</taxon>
        <taxon>Rhabditida</taxon>
        <taxon>Rhabditina</taxon>
        <taxon>Rhabditomorpha</taxon>
        <taxon>Strongyloidea</taxon>
        <taxon>Metastrongylidae</taxon>
        <taxon>Angiostrongylus</taxon>
    </lineage>
</organism>
<evidence type="ECO:0000313" key="4">
    <source>
        <dbReference type="WBParaSite" id="ACOC_0001178101-mRNA-1"/>
    </source>
</evidence>
<evidence type="ECO:0000313" key="3">
    <source>
        <dbReference type="Proteomes" id="UP000267027"/>
    </source>
</evidence>
<feature type="region of interest" description="Disordered" evidence="1">
    <location>
        <begin position="403"/>
        <end position="422"/>
    </location>
</feature>
<dbReference type="InterPro" id="IPR051182">
    <property type="entry name" value="Euk_NMN_adenylyltrnsfrase"/>
</dbReference>
<dbReference type="WBParaSite" id="ACOC_0001178101-mRNA-1">
    <property type="protein sequence ID" value="ACOC_0001178101-mRNA-1"/>
    <property type="gene ID" value="ACOC_0001178101"/>
</dbReference>
<evidence type="ECO:0000313" key="2">
    <source>
        <dbReference type="EMBL" id="VDM63367.1"/>
    </source>
</evidence>
<dbReference type="GO" id="GO:0009435">
    <property type="term" value="P:NAD+ biosynthetic process"/>
    <property type="evidence" value="ECO:0007669"/>
    <property type="project" value="TreeGrafter"/>
</dbReference>
<dbReference type="SUPFAM" id="SSF52374">
    <property type="entry name" value="Nucleotidylyl transferase"/>
    <property type="match status" value="1"/>
</dbReference>
<dbReference type="STRING" id="334426.A0A0R3PZ40"/>
<keyword evidence="3" id="KW-1185">Reference proteome</keyword>
<feature type="region of interest" description="Disordered" evidence="1">
    <location>
        <begin position="368"/>
        <end position="396"/>
    </location>
</feature>
<dbReference type="OrthoDB" id="422187at2759"/>
<feature type="compositionally biased region" description="Polar residues" evidence="1">
    <location>
        <begin position="499"/>
        <end position="520"/>
    </location>
</feature>
<reference evidence="4" key="1">
    <citation type="submission" date="2016-04" db="UniProtKB">
        <authorList>
            <consortium name="WormBaseParasite"/>
        </authorList>
    </citation>
    <scope>IDENTIFICATION</scope>
</reference>
<dbReference type="GO" id="GO:0004515">
    <property type="term" value="F:nicotinate-nucleotide adenylyltransferase activity"/>
    <property type="evidence" value="ECO:0007669"/>
    <property type="project" value="TreeGrafter"/>
</dbReference>
<dbReference type="PANTHER" id="PTHR12039">
    <property type="entry name" value="NICOTINAMIDE MONONUCLEOTIDE ADENYLYLTRANSFERASE"/>
    <property type="match status" value="1"/>
</dbReference>
<dbReference type="OMA" id="RICATDR"/>
<dbReference type="AlphaFoldDB" id="A0A0R3PZ40"/>
<gene>
    <name evidence="2" type="ORF">ACOC_LOCUS11782</name>
</gene>
<feature type="compositionally biased region" description="Basic and acidic residues" evidence="1">
    <location>
        <begin position="409"/>
        <end position="421"/>
    </location>
</feature>
<protein>
    <submittedName>
        <fullName evidence="4">CTP_transf_like domain-containing protein</fullName>
    </submittedName>
</protein>
<dbReference type="InterPro" id="IPR014729">
    <property type="entry name" value="Rossmann-like_a/b/a_fold"/>
</dbReference>
<feature type="region of interest" description="Disordered" evidence="1">
    <location>
        <begin position="482"/>
        <end position="520"/>
    </location>
</feature>
<dbReference type="Gene3D" id="3.40.50.620">
    <property type="entry name" value="HUPs"/>
    <property type="match status" value="2"/>
</dbReference>
<dbReference type="EMBL" id="UYYA01004790">
    <property type="protein sequence ID" value="VDM63367.1"/>
    <property type="molecule type" value="Genomic_DNA"/>
</dbReference>
<reference evidence="2 3" key="2">
    <citation type="submission" date="2018-11" db="EMBL/GenBank/DDBJ databases">
        <authorList>
            <consortium name="Pathogen Informatics"/>
        </authorList>
    </citation>
    <scope>NUCLEOTIDE SEQUENCE [LARGE SCALE GENOMIC DNA]</scope>
    <source>
        <strain evidence="2 3">Costa Rica</strain>
    </source>
</reference>
<sequence>MNVGQDTARTHTPAKHRLRMVEMAVRKNFWIRAGGFECKQRSPIRQLAVLKHYQEKLSHKHDETIRVMYVCGSEVLEDLVAPHPENPTALRRGESVKYCLDDDVIEYINEHNLYKTTLINGDEQEMPSEAPQSTCTEIVSSALIGNRILSSKWHTKASADSSCESCSSSLEASEPQFLSRNIPPSRFPTSSDRHAVICSDKKAEHIPSPSKEETNKLECDAIVPTSTAEHSTSQMTVTSCAKEKISATITLSSKNTKRSGEFLKENCVDQIPEKLSSSMFTRPILSQAKPATNSPLFDNKSSDCDKVPNCMVSSVTLDVEKKLRGLADSPSYDNVTLDDLLIATTSWADYLQGESERIEGLNNRKVTETQANNESYKEPAVPSDPPSCNTSCTGEKDKKRSWFFNSKKSLKEPKPPEEDQHPMQMCATDRRQQKQTLSEILWRMNSQSKGKERWSEILPPSCSPPHCLRHSEQYTAMLRNEPNSSTSRLTNLPEDEQQTETPDPTLPNNVGTARSHSEATTTVDDGVTLRYRCYNLTSTPETTV</sequence>
<dbReference type="PANTHER" id="PTHR12039:SF0">
    <property type="entry name" value="NICOTINAMIDE-NUCLEOTIDE ADENYLYLTRANSFERASE"/>
    <property type="match status" value="1"/>
</dbReference>
<proteinExistence type="predicted"/>
<evidence type="ECO:0000256" key="1">
    <source>
        <dbReference type="SAM" id="MobiDB-lite"/>
    </source>
</evidence>